<gene>
    <name evidence="1" type="ORF">U2I54_21740</name>
</gene>
<evidence type="ECO:0000313" key="1">
    <source>
        <dbReference type="EMBL" id="MDZ5609606.1"/>
    </source>
</evidence>
<reference evidence="2" key="1">
    <citation type="submission" date="2023-11" db="EMBL/GenBank/DDBJ databases">
        <title>Genome Sequence of Bacillus pseudomycoides stain BUPM19.</title>
        <authorList>
            <person name="Farhat A."/>
        </authorList>
    </citation>
    <scope>NUCLEOTIDE SEQUENCE [LARGE SCALE GENOMIC DNA]</scope>
    <source>
        <strain evidence="2">BUPM19</strain>
    </source>
</reference>
<dbReference type="EMBL" id="JAXOVW010000073">
    <property type="protein sequence ID" value="MDZ5609606.1"/>
    <property type="molecule type" value="Genomic_DNA"/>
</dbReference>
<dbReference type="RefSeq" id="WP_374219033.1">
    <property type="nucleotide sequence ID" value="NZ_JAXOVW010000073.1"/>
</dbReference>
<accession>A0ABU5K1V1</accession>
<organism evidence="1 2">
    <name type="scientific">Bacillus bingmayongensis</name>
    <dbReference type="NCBI Taxonomy" id="1150157"/>
    <lineage>
        <taxon>Bacteria</taxon>
        <taxon>Bacillati</taxon>
        <taxon>Bacillota</taxon>
        <taxon>Bacilli</taxon>
        <taxon>Bacillales</taxon>
        <taxon>Bacillaceae</taxon>
        <taxon>Bacillus</taxon>
    </lineage>
</organism>
<protein>
    <submittedName>
        <fullName evidence="1">Uncharacterized protein</fullName>
    </submittedName>
</protein>
<comment type="caution">
    <text evidence="1">The sequence shown here is derived from an EMBL/GenBank/DDBJ whole genome shotgun (WGS) entry which is preliminary data.</text>
</comment>
<proteinExistence type="predicted"/>
<dbReference type="Proteomes" id="UP001291930">
    <property type="component" value="Unassembled WGS sequence"/>
</dbReference>
<sequence length="114" mass="12996">MECNGKLLTEEQVDKLQFMINNYNNKNMDICSCDVKRSLGNKGLELTKLEKAIALSIAFNAIDNKELKGHVSTEKIPSLIKMFEELQKDITPEEEKEILINLINKLIDDLNGKE</sequence>
<evidence type="ECO:0000313" key="2">
    <source>
        <dbReference type="Proteomes" id="UP001291930"/>
    </source>
</evidence>
<name>A0ABU5K1V1_9BACI</name>
<keyword evidence="2" id="KW-1185">Reference proteome</keyword>